<dbReference type="EMBL" id="SLWK01000001">
    <property type="protein sequence ID" value="TCO10497.1"/>
    <property type="molecule type" value="Genomic_DNA"/>
</dbReference>
<evidence type="ECO:0000313" key="17">
    <source>
        <dbReference type="Proteomes" id="UP000295221"/>
    </source>
</evidence>
<dbReference type="PANTHER" id="PTHR32552:SF68">
    <property type="entry name" value="FERRICHROME OUTER MEMBRANE TRANSPORTER_PHAGE RECEPTOR"/>
    <property type="match status" value="1"/>
</dbReference>
<dbReference type="InterPro" id="IPR023997">
    <property type="entry name" value="TonB-dep_OMP_SusC/RagA_CS"/>
</dbReference>
<dbReference type="OrthoDB" id="9768177at2"/>
<comment type="caution">
    <text evidence="16">The sequence shown here is derived from an EMBL/GenBank/DDBJ whole genome shotgun (WGS) entry which is preliminary data.</text>
</comment>
<dbReference type="InterPro" id="IPR039426">
    <property type="entry name" value="TonB-dep_rcpt-like"/>
</dbReference>
<keyword evidence="4" id="KW-0410">Iron transport</keyword>
<dbReference type="RefSeq" id="WP_132431044.1">
    <property type="nucleotide sequence ID" value="NZ_SLWK01000001.1"/>
</dbReference>
<dbReference type="Pfam" id="PF13715">
    <property type="entry name" value="CarbopepD_reg_2"/>
    <property type="match status" value="1"/>
</dbReference>
<evidence type="ECO:0000256" key="13">
    <source>
        <dbReference type="RuleBase" id="RU003357"/>
    </source>
</evidence>
<evidence type="ECO:0000256" key="1">
    <source>
        <dbReference type="ARBA" id="ARBA00004571"/>
    </source>
</evidence>
<dbReference type="Proteomes" id="UP000295221">
    <property type="component" value="Unassembled WGS sequence"/>
</dbReference>
<evidence type="ECO:0000256" key="8">
    <source>
        <dbReference type="ARBA" id="ARBA00023065"/>
    </source>
</evidence>
<sequence>MHKIGLFLFFIFLISFDVSGQRFTVRGRVTDTQTGEPIIGATVHIKGTHRAAITDGDGRYHLHPQINQVLVFSFLGYEPQEVEITEDTRYLNVDLQPVAQQIDEVLITGALGIRRASREIGGGAQVVSHEEMNQGQSHNPLAGLSGRVSGLRVNMFDSKVDPQFQVVMRGTRSLRGNNAPLYVVDGVPVPEINRINPGDIAEITVLKGANAAALYGSEGVNGVIMITTHQGTKGGATVLYNNATTFSRVYQLPAAQNQFGQGVNGVYDPTQFQSWGPAFDGSERPIGLPLADGTQPTAIYAAPDRDVRKDMFDTGINIRHDLSVAGGDDFSSYYLSLSDVTVKGIIPDDESRRTGIRLNSSRRFNRLTSSFGINYVFTQNNTTPDGPWVTMYQMPANFPHDLMSDWEHPNSPGNPNNFFTDRHQNPYFQIDNRRNELTQQLFNGHITFDYRIAPWINATYRAGLYSSVQEIRNTVGKFEADGRRNVNGSVSDGNSNVRRLNSDLMITFTRKTGDFNHRLLLGSNVRSDYSKSTSIGASNLLLPSLYNPGSRVGDLNGSVSISEYRQAAVYGEYSVNYNQYLFLNFTGRNEWVSVLSKENRAYFYPGISTSFVFNEAIEGLQNLDWLNFGKIFLSYNRTGNVNLSPYALNNAYSQSNGFPFDNLVGFTPSNTYPNPDIEPEFVTSWEIGTQLALFNNRLNIEAAYIYSDSEGQIFPATTSRATGYSTAVVNAGRLTNNIIELTVGGDVVRAGDFTWNMNFNFSYTHNEVKELFEGLERFTIFRQSYATIGERFPALHVLDYARDPQGRVIVDVETGLPSPASELTHLGPMVPPYMMGLNTTFSYKNLSLAMLFDCRLGGWMYSEVANRMITAGTHKMTAEFDRQPFIYPNSVIETSPGVFESNNSVYIQNGGDASYWTDHVAPYQINYAAPGDFLKLREISLSYQVPASILSGQNVVREATVGLIATNVFLITHKDNDMGDPEYLYNNTAGYYSWRQVPPFRTFGFNVNVAF</sequence>
<dbReference type="Gene3D" id="2.170.130.10">
    <property type="entry name" value="TonB-dependent receptor, plug domain"/>
    <property type="match status" value="1"/>
</dbReference>
<dbReference type="InterPro" id="IPR037066">
    <property type="entry name" value="Plug_dom_sf"/>
</dbReference>
<dbReference type="PROSITE" id="PS52016">
    <property type="entry name" value="TONB_DEPENDENT_REC_3"/>
    <property type="match status" value="1"/>
</dbReference>
<evidence type="ECO:0000256" key="6">
    <source>
        <dbReference type="ARBA" id="ARBA00022729"/>
    </source>
</evidence>
<evidence type="ECO:0000256" key="5">
    <source>
        <dbReference type="ARBA" id="ARBA00022692"/>
    </source>
</evidence>
<keyword evidence="2 12" id="KW-0813">Transport</keyword>
<dbReference type="GO" id="GO:0009279">
    <property type="term" value="C:cell outer membrane"/>
    <property type="evidence" value="ECO:0007669"/>
    <property type="project" value="UniProtKB-SubCell"/>
</dbReference>
<proteinExistence type="inferred from homology"/>
<dbReference type="SUPFAM" id="SSF49464">
    <property type="entry name" value="Carboxypeptidase regulatory domain-like"/>
    <property type="match status" value="1"/>
</dbReference>
<evidence type="ECO:0000259" key="14">
    <source>
        <dbReference type="Pfam" id="PF00593"/>
    </source>
</evidence>
<keyword evidence="10 12" id="KW-0472">Membrane</keyword>
<dbReference type="GO" id="GO:0015344">
    <property type="term" value="F:siderophore uptake transmembrane transporter activity"/>
    <property type="evidence" value="ECO:0007669"/>
    <property type="project" value="TreeGrafter"/>
</dbReference>
<dbReference type="InterPro" id="IPR023996">
    <property type="entry name" value="TonB-dep_OMP_SusC/RagA"/>
</dbReference>
<dbReference type="Gene3D" id="2.60.40.1120">
    <property type="entry name" value="Carboxypeptidase-like, regulatory domain"/>
    <property type="match status" value="1"/>
</dbReference>
<keyword evidence="6" id="KW-0732">Signal</keyword>
<keyword evidence="9 13" id="KW-0798">TonB box</keyword>
<reference evidence="16 17" key="1">
    <citation type="submission" date="2019-03" db="EMBL/GenBank/DDBJ databases">
        <title>Genomic Encyclopedia of Type Strains, Phase IV (KMG-IV): sequencing the most valuable type-strain genomes for metagenomic binning, comparative biology and taxonomic classification.</title>
        <authorList>
            <person name="Goeker M."/>
        </authorList>
    </citation>
    <scope>NUCLEOTIDE SEQUENCE [LARGE SCALE GENOMIC DNA]</scope>
    <source>
        <strain evidence="16 17">DSM 24179</strain>
    </source>
</reference>
<evidence type="ECO:0000256" key="2">
    <source>
        <dbReference type="ARBA" id="ARBA00022448"/>
    </source>
</evidence>
<name>A0A4R2GN92_9BACT</name>
<dbReference type="InterPro" id="IPR000531">
    <property type="entry name" value="Beta-barrel_TonB"/>
</dbReference>
<evidence type="ECO:0000256" key="10">
    <source>
        <dbReference type="ARBA" id="ARBA00023136"/>
    </source>
</evidence>
<comment type="subcellular location">
    <subcellularLocation>
        <location evidence="1 12">Cell outer membrane</location>
        <topology evidence="1 12">Multi-pass membrane protein</topology>
    </subcellularLocation>
</comment>
<evidence type="ECO:0000256" key="11">
    <source>
        <dbReference type="ARBA" id="ARBA00023237"/>
    </source>
</evidence>
<feature type="domain" description="TonB-dependent receptor-like beta-barrel" evidence="14">
    <location>
        <begin position="405"/>
        <end position="866"/>
    </location>
</feature>
<dbReference type="SUPFAM" id="SSF56935">
    <property type="entry name" value="Porins"/>
    <property type="match status" value="1"/>
</dbReference>
<dbReference type="NCBIfam" id="TIGR04057">
    <property type="entry name" value="SusC_RagA_signa"/>
    <property type="match status" value="1"/>
</dbReference>
<dbReference type="InterPro" id="IPR036942">
    <property type="entry name" value="Beta-barrel_TonB_sf"/>
</dbReference>
<dbReference type="Pfam" id="PF00593">
    <property type="entry name" value="TonB_dep_Rec_b-barrel"/>
    <property type="match status" value="1"/>
</dbReference>
<evidence type="ECO:0000256" key="7">
    <source>
        <dbReference type="ARBA" id="ARBA00023004"/>
    </source>
</evidence>
<comment type="similarity">
    <text evidence="12 13">Belongs to the TonB-dependent receptor family.</text>
</comment>
<evidence type="ECO:0000313" key="16">
    <source>
        <dbReference type="EMBL" id="TCO10497.1"/>
    </source>
</evidence>
<keyword evidence="7" id="KW-0408">Iron</keyword>
<evidence type="ECO:0000256" key="3">
    <source>
        <dbReference type="ARBA" id="ARBA00022452"/>
    </source>
</evidence>
<evidence type="ECO:0000259" key="15">
    <source>
        <dbReference type="Pfam" id="PF07715"/>
    </source>
</evidence>
<dbReference type="InterPro" id="IPR008969">
    <property type="entry name" value="CarboxyPept-like_regulatory"/>
</dbReference>
<accession>A0A4R2GN92</accession>
<keyword evidence="3 12" id="KW-1134">Transmembrane beta strand</keyword>
<evidence type="ECO:0000256" key="9">
    <source>
        <dbReference type="ARBA" id="ARBA00023077"/>
    </source>
</evidence>
<keyword evidence="11 12" id="KW-0998">Cell outer membrane</keyword>
<evidence type="ECO:0000256" key="4">
    <source>
        <dbReference type="ARBA" id="ARBA00022496"/>
    </source>
</evidence>
<dbReference type="Gene3D" id="2.40.170.20">
    <property type="entry name" value="TonB-dependent receptor, beta-barrel domain"/>
    <property type="match status" value="1"/>
</dbReference>
<keyword evidence="5 12" id="KW-0812">Transmembrane</keyword>
<organism evidence="16 17">
    <name type="scientific">Natronoflexus pectinivorans</name>
    <dbReference type="NCBI Taxonomy" id="682526"/>
    <lineage>
        <taxon>Bacteria</taxon>
        <taxon>Pseudomonadati</taxon>
        <taxon>Bacteroidota</taxon>
        <taxon>Bacteroidia</taxon>
        <taxon>Marinilabiliales</taxon>
        <taxon>Marinilabiliaceae</taxon>
        <taxon>Natronoflexus</taxon>
    </lineage>
</organism>
<keyword evidence="8" id="KW-0406">Ion transport</keyword>
<gene>
    <name evidence="16" type="ORF">EV194_101127</name>
</gene>
<feature type="domain" description="TonB-dependent receptor plug" evidence="15">
    <location>
        <begin position="118"/>
        <end position="223"/>
    </location>
</feature>
<dbReference type="PANTHER" id="PTHR32552">
    <property type="entry name" value="FERRICHROME IRON RECEPTOR-RELATED"/>
    <property type="match status" value="1"/>
</dbReference>
<evidence type="ECO:0000256" key="12">
    <source>
        <dbReference type="PROSITE-ProRule" id="PRU01360"/>
    </source>
</evidence>
<dbReference type="NCBIfam" id="TIGR04056">
    <property type="entry name" value="OMP_RagA_SusC"/>
    <property type="match status" value="1"/>
</dbReference>
<protein>
    <submittedName>
        <fullName evidence="16">TonB-linked SusC/RagA family outer membrane protein</fullName>
    </submittedName>
</protein>
<dbReference type="InterPro" id="IPR012910">
    <property type="entry name" value="Plug_dom"/>
</dbReference>
<keyword evidence="17" id="KW-1185">Reference proteome</keyword>
<dbReference type="Pfam" id="PF07715">
    <property type="entry name" value="Plug"/>
    <property type="match status" value="1"/>
</dbReference>
<dbReference type="AlphaFoldDB" id="A0A4R2GN92"/>